<dbReference type="GO" id="GO:0000398">
    <property type="term" value="P:mRNA splicing, via spliceosome"/>
    <property type="evidence" value="ECO:0007669"/>
    <property type="project" value="InterPro"/>
</dbReference>
<dbReference type="OrthoDB" id="409625at2759"/>
<keyword evidence="1 4" id="KW-0747">Spliceosome</keyword>
<dbReference type="PROSITE" id="PS52002">
    <property type="entry name" value="SM"/>
    <property type="match status" value="1"/>
</dbReference>
<evidence type="ECO:0000313" key="7">
    <source>
        <dbReference type="Proteomes" id="UP000886998"/>
    </source>
</evidence>
<dbReference type="InterPro" id="IPR010920">
    <property type="entry name" value="LSM_dom_sf"/>
</dbReference>
<dbReference type="PANTHER" id="PTHR11021:SF0">
    <property type="entry name" value="SMALL NUCLEAR RIBONUCLEOPROTEIN F"/>
    <property type="match status" value="1"/>
</dbReference>
<evidence type="ECO:0000259" key="5">
    <source>
        <dbReference type="PROSITE" id="PS52002"/>
    </source>
</evidence>
<gene>
    <name evidence="6" type="ORF">TNIN_233401</name>
</gene>
<comment type="caution">
    <text evidence="6">The sequence shown here is derived from an EMBL/GenBank/DDBJ whole genome shotgun (WGS) entry which is preliminary data.</text>
</comment>
<dbReference type="PANTHER" id="PTHR11021">
    <property type="entry name" value="SMALL NUCLEAR RIBONUCLEOPROTEIN F SNRNP-F"/>
    <property type="match status" value="1"/>
</dbReference>
<sequence>MSAFSATELAAMSAMKNIVNPRPFMKSLIGKWVNVKLKWGLDYRARLALFDGYMNVELELVQEVLQGEVMGRLDKILLRNNNILFIRQLDDQETEKIVQYWQSRGGLEK</sequence>
<dbReference type="EMBL" id="BMAV01017726">
    <property type="protein sequence ID" value="GFY69634.1"/>
    <property type="molecule type" value="Genomic_DNA"/>
</dbReference>
<dbReference type="AlphaFoldDB" id="A0A8X7CEW2"/>
<dbReference type="InterPro" id="IPR016487">
    <property type="entry name" value="Lsm6/sSmF"/>
</dbReference>
<keyword evidence="4" id="KW-0539">Nucleus</keyword>
<evidence type="ECO:0000256" key="1">
    <source>
        <dbReference type="ARBA" id="ARBA00022728"/>
    </source>
</evidence>
<evidence type="ECO:0000256" key="2">
    <source>
        <dbReference type="ARBA" id="ARBA00023187"/>
    </source>
</evidence>
<dbReference type="Proteomes" id="UP000886998">
    <property type="component" value="Unassembled WGS sequence"/>
</dbReference>
<comment type="function">
    <text evidence="4">Plays a role in pre-mRNA splicing as a core component of the spliceosomal U1, U2, U4 and U5 small nuclear ribonucleoproteins (snRNPs), the building blocks of the spliceosome.</text>
</comment>
<keyword evidence="7" id="KW-1185">Reference proteome</keyword>
<dbReference type="GO" id="GO:0003723">
    <property type="term" value="F:RNA binding"/>
    <property type="evidence" value="ECO:0007669"/>
    <property type="project" value="UniProtKB-UniRule"/>
</dbReference>
<comment type="subcellular location">
    <subcellularLocation>
        <location evidence="4">Nucleus</location>
    </subcellularLocation>
</comment>
<reference evidence="6" key="1">
    <citation type="submission" date="2020-08" db="EMBL/GenBank/DDBJ databases">
        <title>Multicomponent nature underlies the extraordinary mechanical properties of spider dragline silk.</title>
        <authorList>
            <person name="Kono N."/>
            <person name="Nakamura H."/>
            <person name="Mori M."/>
            <person name="Yoshida Y."/>
            <person name="Ohtoshi R."/>
            <person name="Malay A.D."/>
            <person name="Moran D.A.P."/>
            <person name="Tomita M."/>
            <person name="Numata K."/>
            <person name="Arakawa K."/>
        </authorList>
    </citation>
    <scope>NUCLEOTIDE SEQUENCE</scope>
</reference>
<dbReference type="InterPro" id="IPR047575">
    <property type="entry name" value="Sm"/>
</dbReference>
<dbReference type="InterPro" id="IPR001163">
    <property type="entry name" value="Sm_dom_euk/arc"/>
</dbReference>
<feature type="domain" description="Sm" evidence="5">
    <location>
        <begin position="20"/>
        <end position="92"/>
    </location>
</feature>
<organism evidence="6 7">
    <name type="scientific">Trichonephila inaurata madagascariensis</name>
    <dbReference type="NCBI Taxonomy" id="2747483"/>
    <lineage>
        <taxon>Eukaryota</taxon>
        <taxon>Metazoa</taxon>
        <taxon>Ecdysozoa</taxon>
        <taxon>Arthropoda</taxon>
        <taxon>Chelicerata</taxon>
        <taxon>Arachnida</taxon>
        <taxon>Araneae</taxon>
        <taxon>Araneomorphae</taxon>
        <taxon>Entelegynae</taxon>
        <taxon>Araneoidea</taxon>
        <taxon>Nephilidae</taxon>
        <taxon>Trichonephila</taxon>
        <taxon>Trichonephila inaurata</taxon>
    </lineage>
</organism>
<dbReference type="Pfam" id="PF01423">
    <property type="entry name" value="LSM"/>
    <property type="match status" value="1"/>
</dbReference>
<protein>
    <recommendedName>
        <fullName evidence="5">Sm domain-containing protein</fullName>
    </recommendedName>
</protein>
<comment type="similarity">
    <text evidence="4">Belongs to the snRNP Sm proteins family. SmF/LSm6 subfamily.</text>
</comment>
<name>A0A8X7CEW2_9ARAC</name>
<keyword evidence="4" id="KW-0694">RNA-binding</keyword>
<proteinExistence type="inferred from homology"/>
<evidence type="ECO:0000256" key="4">
    <source>
        <dbReference type="PIRNR" id="PIRNR006609"/>
    </source>
</evidence>
<accession>A0A8X7CEW2</accession>
<dbReference type="GO" id="GO:0034715">
    <property type="term" value="C:pICln-Sm protein complex"/>
    <property type="evidence" value="ECO:0007669"/>
    <property type="project" value="TreeGrafter"/>
</dbReference>
<dbReference type="SUPFAM" id="SSF50182">
    <property type="entry name" value="Sm-like ribonucleoproteins"/>
    <property type="match status" value="1"/>
</dbReference>
<keyword evidence="3 4" id="KW-0687">Ribonucleoprotein</keyword>
<dbReference type="SMART" id="SM00651">
    <property type="entry name" value="Sm"/>
    <property type="match status" value="1"/>
</dbReference>
<evidence type="ECO:0000256" key="3">
    <source>
        <dbReference type="ARBA" id="ARBA00023274"/>
    </source>
</evidence>
<dbReference type="GO" id="GO:0071013">
    <property type="term" value="C:catalytic step 2 spliceosome"/>
    <property type="evidence" value="ECO:0007669"/>
    <property type="project" value="TreeGrafter"/>
</dbReference>
<evidence type="ECO:0000313" key="6">
    <source>
        <dbReference type="EMBL" id="GFY69634.1"/>
    </source>
</evidence>
<keyword evidence="4" id="KW-0507">mRNA processing</keyword>
<keyword evidence="2 4" id="KW-0508">mRNA splicing</keyword>
<dbReference type="Gene3D" id="2.30.30.100">
    <property type="match status" value="1"/>
</dbReference>
<dbReference type="GO" id="GO:0005685">
    <property type="term" value="C:U1 snRNP"/>
    <property type="evidence" value="ECO:0007669"/>
    <property type="project" value="TreeGrafter"/>
</dbReference>